<sequence>MQKTASEYDVVSTNDEIHYSSSENSNGSLNGQNRSVSDSGTRDDSTHFLRASPAASWEMVISPEGSLAAKALACGPRLIWDEPSPFNPETSEKIPVIQSSGQVTSTLSTVITSDAGLPSTSSHQADSSTPPNTIKQIIAKKPPRFSSNNSVVQKRKRAAHSSIAARHCSKMPLVLKYPPLMPVTLPLTSTVPVAKTYSLIPNVFKRDDTNSNVKLVLRVGAMFRTKPICEIVSRDVFVYRFEGIPWNVFGSRVAKTNTDIHTRDLYGYSCFIDSFKRIFPPDILYMLCKATFINDQGTINMVMKTIVPLVQEILQLFRSGSYQLQKALGELFIQKLMK</sequence>
<dbReference type="Proteomes" id="UP000053766">
    <property type="component" value="Unassembled WGS sequence"/>
</dbReference>
<keyword evidence="3" id="KW-1185">Reference proteome</keyword>
<feature type="region of interest" description="Disordered" evidence="1">
    <location>
        <begin position="1"/>
        <end position="46"/>
    </location>
</feature>
<organism evidence="2 3">
    <name type="scientific">Dictyocaulus viviparus</name>
    <name type="common">Bovine lungworm</name>
    <dbReference type="NCBI Taxonomy" id="29172"/>
    <lineage>
        <taxon>Eukaryota</taxon>
        <taxon>Metazoa</taxon>
        <taxon>Ecdysozoa</taxon>
        <taxon>Nematoda</taxon>
        <taxon>Chromadorea</taxon>
        <taxon>Rhabditida</taxon>
        <taxon>Rhabditina</taxon>
        <taxon>Rhabditomorpha</taxon>
        <taxon>Strongyloidea</taxon>
        <taxon>Metastrongylidae</taxon>
        <taxon>Dictyocaulus</taxon>
    </lineage>
</organism>
<gene>
    <name evidence="2" type="ORF">DICVIV_09777</name>
</gene>
<protein>
    <submittedName>
        <fullName evidence="2">Uncharacterized protein</fullName>
    </submittedName>
</protein>
<dbReference type="AlphaFoldDB" id="A0A0D8XHT5"/>
<accession>A0A0D8XHT5</accession>
<dbReference type="EMBL" id="KN716491">
    <property type="protein sequence ID" value="KJH44205.1"/>
    <property type="molecule type" value="Genomic_DNA"/>
</dbReference>
<reference evidence="3" key="2">
    <citation type="journal article" date="2016" name="Sci. Rep.">
        <title>Dictyocaulus viviparus genome, variome and transcriptome elucidate lungworm biology and support future intervention.</title>
        <authorList>
            <person name="McNulty S.N."/>
            <person name="Strube C."/>
            <person name="Rosa B.A."/>
            <person name="Martin J.C."/>
            <person name="Tyagi R."/>
            <person name="Choi Y.J."/>
            <person name="Wang Q."/>
            <person name="Hallsworth Pepin K."/>
            <person name="Zhang X."/>
            <person name="Ozersky P."/>
            <person name="Wilson R.K."/>
            <person name="Sternberg P.W."/>
            <person name="Gasser R.B."/>
            <person name="Mitreva M."/>
        </authorList>
    </citation>
    <scope>NUCLEOTIDE SEQUENCE [LARGE SCALE GENOMIC DNA]</scope>
    <source>
        <strain evidence="3">HannoverDv2000</strain>
    </source>
</reference>
<evidence type="ECO:0000256" key="1">
    <source>
        <dbReference type="SAM" id="MobiDB-lite"/>
    </source>
</evidence>
<evidence type="ECO:0000313" key="2">
    <source>
        <dbReference type="EMBL" id="KJH44205.1"/>
    </source>
</evidence>
<proteinExistence type="predicted"/>
<feature type="compositionally biased region" description="Low complexity" evidence="1">
    <location>
        <begin position="20"/>
        <end position="33"/>
    </location>
</feature>
<evidence type="ECO:0000313" key="3">
    <source>
        <dbReference type="Proteomes" id="UP000053766"/>
    </source>
</evidence>
<name>A0A0D8XHT5_DICVI</name>
<reference evidence="2 3" key="1">
    <citation type="submission" date="2013-11" db="EMBL/GenBank/DDBJ databases">
        <title>Draft genome of the bovine lungworm Dictyocaulus viviparus.</title>
        <authorList>
            <person name="Mitreva M."/>
        </authorList>
    </citation>
    <scope>NUCLEOTIDE SEQUENCE [LARGE SCALE GENOMIC DNA]</scope>
    <source>
        <strain evidence="2 3">HannoverDv2000</strain>
    </source>
</reference>